<name>A0A161Y4V2_DAUCS</name>
<feature type="region of interest" description="Disordered" evidence="1">
    <location>
        <begin position="1"/>
        <end position="21"/>
    </location>
</feature>
<accession>A0A161Y4V2</accession>
<dbReference type="AlphaFoldDB" id="A0A161Y4V2"/>
<dbReference type="EMBL" id="LNRQ01000007">
    <property type="protein sequence ID" value="KZM87250.1"/>
    <property type="molecule type" value="Genomic_DNA"/>
</dbReference>
<organism evidence="2">
    <name type="scientific">Daucus carota subsp. sativus</name>
    <name type="common">Carrot</name>
    <dbReference type="NCBI Taxonomy" id="79200"/>
    <lineage>
        <taxon>Eukaryota</taxon>
        <taxon>Viridiplantae</taxon>
        <taxon>Streptophyta</taxon>
        <taxon>Embryophyta</taxon>
        <taxon>Tracheophyta</taxon>
        <taxon>Spermatophyta</taxon>
        <taxon>Magnoliopsida</taxon>
        <taxon>eudicotyledons</taxon>
        <taxon>Gunneridae</taxon>
        <taxon>Pentapetalae</taxon>
        <taxon>asterids</taxon>
        <taxon>campanulids</taxon>
        <taxon>Apiales</taxon>
        <taxon>Apiaceae</taxon>
        <taxon>Apioideae</taxon>
        <taxon>Scandiceae</taxon>
        <taxon>Daucinae</taxon>
        <taxon>Daucus</taxon>
        <taxon>Daucus sect. Daucus</taxon>
    </lineage>
</organism>
<protein>
    <submittedName>
        <fullName evidence="2">Uncharacterized protein</fullName>
    </submittedName>
</protein>
<keyword evidence="4" id="KW-1185">Reference proteome</keyword>
<sequence length="95" mass="11273">MATKFRFGEEEATNEHATNEHEEEVKMLFAEMDMCLREIEKEEEEEREAEKKKEEEEEAELQALLEEEGTTYEEAMAEFRAKIQSVFDSSDEEEK</sequence>
<reference evidence="3" key="2">
    <citation type="submission" date="2022-03" db="EMBL/GenBank/DDBJ databases">
        <title>Draft title - Genomic analysis of global carrot germplasm unveils the trajectory of domestication and the origin of high carotenoid orange carrot.</title>
        <authorList>
            <person name="Iorizzo M."/>
            <person name="Ellison S."/>
            <person name="Senalik D."/>
            <person name="Macko-Podgorni A."/>
            <person name="Grzebelus D."/>
            <person name="Bostan H."/>
            <person name="Rolling W."/>
            <person name="Curaba J."/>
            <person name="Simon P."/>
        </authorList>
    </citation>
    <scope>NUCLEOTIDE SEQUENCE</scope>
    <source>
        <tissue evidence="3">Leaf</tissue>
    </source>
</reference>
<reference evidence="2" key="1">
    <citation type="journal article" date="2016" name="Nat. Genet.">
        <title>A high-quality carrot genome assembly provides new insights into carotenoid accumulation and asterid genome evolution.</title>
        <authorList>
            <person name="Iorizzo M."/>
            <person name="Ellison S."/>
            <person name="Senalik D."/>
            <person name="Zeng P."/>
            <person name="Satapoomin P."/>
            <person name="Huang J."/>
            <person name="Bowman M."/>
            <person name="Iovene M."/>
            <person name="Sanseverino W."/>
            <person name="Cavagnaro P."/>
            <person name="Yildiz M."/>
            <person name="Macko-Podgorni A."/>
            <person name="Moranska E."/>
            <person name="Grzebelus E."/>
            <person name="Grzebelus D."/>
            <person name="Ashrafi H."/>
            <person name="Zheng Z."/>
            <person name="Cheng S."/>
            <person name="Spooner D."/>
            <person name="Van Deynze A."/>
            <person name="Simon P."/>
        </authorList>
    </citation>
    <scope>NUCLEOTIDE SEQUENCE [LARGE SCALE GENOMIC DNA]</scope>
    <source>
        <tissue evidence="2">Leaf</tissue>
    </source>
</reference>
<dbReference type="Gramene" id="KZM87249">
    <property type="protein sequence ID" value="KZM87249"/>
    <property type="gene ID" value="DCAR_024383"/>
</dbReference>
<proteinExistence type="predicted"/>
<gene>
    <name evidence="2" type="ORF">DCAR_024384</name>
    <name evidence="3" type="ORF">DCAR_0728234</name>
</gene>
<dbReference type="Gramene" id="KZM87250">
    <property type="protein sequence ID" value="KZM87250"/>
    <property type="gene ID" value="DCAR_024384"/>
</dbReference>
<dbReference type="EMBL" id="CP093349">
    <property type="protein sequence ID" value="WOH08786.1"/>
    <property type="molecule type" value="Genomic_DNA"/>
</dbReference>
<evidence type="ECO:0000256" key="1">
    <source>
        <dbReference type="SAM" id="MobiDB-lite"/>
    </source>
</evidence>
<feature type="region of interest" description="Disordered" evidence="1">
    <location>
        <begin position="41"/>
        <end position="61"/>
    </location>
</feature>
<evidence type="ECO:0000313" key="3">
    <source>
        <dbReference type="EMBL" id="WOH08786.1"/>
    </source>
</evidence>
<evidence type="ECO:0000313" key="2">
    <source>
        <dbReference type="EMBL" id="KZM87250.1"/>
    </source>
</evidence>
<evidence type="ECO:0000313" key="4">
    <source>
        <dbReference type="Proteomes" id="UP000077755"/>
    </source>
</evidence>
<dbReference type="Proteomes" id="UP000077755">
    <property type="component" value="Chromosome 7"/>
</dbReference>